<evidence type="ECO:0000313" key="2">
    <source>
        <dbReference type="EMBL" id="WAB80365.1"/>
    </source>
</evidence>
<dbReference type="Pfam" id="PF06013">
    <property type="entry name" value="WXG100"/>
    <property type="match status" value="1"/>
</dbReference>
<comment type="similarity">
    <text evidence="1">Belongs to the WXG100 family.</text>
</comment>
<name>A0A9E8MIU5_9MICO</name>
<dbReference type="InterPro" id="IPR036689">
    <property type="entry name" value="ESAT-6-like_sf"/>
</dbReference>
<reference evidence="2" key="1">
    <citation type="submission" date="2022-11" db="EMBL/GenBank/DDBJ databases">
        <title>Description of Microcella daejonensis nov. sp, isolated from riverside soil.</title>
        <authorList>
            <person name="Molina K.M."/>
            <person name="Kim S.B."/>
        </authorList>
    </citation>
    <scope>NUCLEOTIDE SEQUENCE</scope>
    <source>
        <strain evidence="2">MMS21-STM12</strain>
    </source>
</reference>
<dbReference type="KEGG" id="mdb:OVN18_07205"/>
<evidence type="ECO:0000313" key="3">
    <source>
        <dbReference type="Proteomes" id="UP001164706"/>
    </source>
</evidence>
<dbReference type="SUPFAM" id="SSF140453">
    <property type="entry name" value="EsxAB dimer-like"/>
    <property type="match status" value="1"/>
</dbReference>
<accession>A0A9E8MIU5</accession>
<dbReference type="NCBIfam" id="TIGR03930">
    <property type="entry name" value="WXG100_ESAT6"/>
    <property type="match status" value="1"/>
</dbReference>
<dbReference type="Gene3D" id="1.10.287.1060">
    <property type="entry name" value="ESAT-6-like"/>
    <property type="match status" value="1"/>
</dbReference>
<dbReference type="Proteomes" id="UP001164706">
    <property type="component" value="Chromosome"/>
</dbReference>
<dbReference type="EMBL" id="CP113089">
    <property type="protein sequence ID" value="WAB80365.1"/>
    <property type="molecule type" value="Genomic_DNA"/>
</dbReference>
<organism evidence="2 3">
    <name type="scientific">Microcella daejeonensis</name>
    <dbReference type="NCBI Taxonomy" id="2994971"/>
    <lineage>
        <taxon>Bacteria</taxon>
        <taxon>Bacillati</taxon>
        <taxon>Actinomycetota</taxon>
        <taxon>Actinomycetes</taxon>
        <taxon>Micrococcales</taxon>
        <taxon>Microbacteriaceae</taxon>
        <taxon>Microcella</taxon>
    </lineage>
</organism>
<protein>
    <recommendedName>
        <fullName evidence="1">ESAT-6-like protein</fullName>
    </recommendedName>
</protein>
<proteinExistence type="inferred from homology"/>
<dbReference type="RefSeq" id="WP_168915029.1">
    <property type="nucleotide sequence ID" value="NZ_CP113089.1"/>
</dbReference>
<evidence type="ECO:0000256" key="1">
    <source>
        <dbReference type="RuleBase" id="RU362001"/>
    </source>
</evidence>
<gene>
    <name evidence="2" type="ORF">OVN18_07205</name>
</gene>
<sequence>MTRYQVDSDAVLTAVSTARGTIARIQGEVSGLTADLGALQGAWTGPAATAFQSLLGEWTATQRQVEQMLASITEALGSAGTHYAEIEQANARLFQR</sequence>
<dbReference type="AlphaFoldDB" id="A0A9E8MIU5"/>
<keyword evidence="3" id="KW-1185">Reference proteome</keyword>
<dbReference type="InterPro" id="IPR010310">
    <property type="entry name" value="T7SS_ESAT-6-like"/>
</dbReference>